<keyword evidence="3" id="KW-1185">Reference proteome</keyword>
<dbReference type="SUPFAM" id="SSF56112">
    <property type="entry name" value="Protein kinase-like (PK-like)"/>
    <property type="match status" value="1"/>
</dbReference>
<dbReference type="InterPro" id="IPR002575">
    <property type="entry name" value="Aminoglycoside_PTrfase"/>
</dbReference>
<evidence type="ECO:0000313" key="3">
    <source>
        <dbReference type="Proteomes" id="UP001519328"/>
    </source>
</evidence>
<sequence>MELGQPIAKGNTATIYLWENKIIKIFNDYLPKSESVYEANKQKFAYSCGLFVPEILDVTEIDGKQAIIMEYIKGRTMGDILFENRQKAEYYMKISIDIQQRIHMITANDPLEPMAGKLRRQIELAPKLDEKYKSTLIHKLDSMTYEKRLCHGDFHLFNLIMSDHKVAIIDWVDSSAGDIRADIYRTYLLYSHFSMELADMYLRLYCEKSDLSKEEIFQWAPIIAGARLSENVSSEESEQLMDIISYYCPLQLRNRT</sequence>
<evidence type="ECO:0000259" key="1">
    <source>
        <dbReference type="Pfam" id="PF01636"/>
    </source>
</evidence>
<keyword evidence="2" id="KW-0418">Kinase</keyword>
<gene>
    <name evidence="2" type="ORF">J2Z82_000379</name>
</gene>
<dbReference type="Gene3D" id="3.90.1200.10">
    <property type="match status" value="1"/>
</dbReference>
<dbReference type="Proteomes" id="UP001519328">
    <property type="component" value="Unassembled WGS sequence"/>
</dbReference>
<proteinExistence type="predicted"/>
<feature type="domain" description="Aminoglycoside phosphotransferase" evidence="1">
    <location>
        <begin position="5"/>
        <end position="210"/>
    </location>
</feature>
<dbReference type="Pfam" id="PF01636">
    <property type="entry name" value="APH"/>
    <property type="match status" value="1"/>
</dbReference>
<keyword evidence="2" id="KW-0808">Transferase</keyword>
<organism evidence="2 3">
    <name type="scientific">Virgibacillus litoralis</name>
    <dbReference type="NCBI Taxonomy" id="578221"/>
    <lineage>
        <taxon>Bacteria</taxon>
        <taxon>Bacillati</taxon>
        <taxon>Bacillota</taxon>
        <taxon>Bacilli</taxon>
        <taxon>Bacillales</taxon>
        <taxon>Bacillaceae</taxon>
        <taxon>Virgibacillus</taxon>
    </lineage>
</organism>
<dbReference type="RefSeq" id="WP_209479076.1">
    <property type="nucleotide sequence ID" value="NZ_JAGGKK010000001.1"/>
</dbReference>
<accession>A0ABS4H966</accession>
<dbReference type="InterPro" id="IPR011009">
    <property type="entry name" value="Kinase-like_dom_sf"/>
</dbReference>
<name>A0ABS4H966_9BACI</name>
<dbReference type="EMBL" id="JAGGKK010000001">
    <property type="protein sequence ID" value="MBP1947456.1"/>
    <property type="molecule type" value="Genomic_DNA"/>
</dbReference>
<comment type="caution">
    <text evidence="2">The sequence shown here is derived from an EMBL/GenBank/DDBJ whole genome shotgun (WGS) entry which is preliminary data.</text>
</comment>
<protein>
    <submittedName>
        <fullName evidence="2">Aminoglycoside phosphotransferase (APT) family kinase protein</fullName>
    </submittedName>
</protein>
<dbReference type="GO" id="GO:0016301">
    <property type="term" value="F:kinase activity"/>
    <property type="evidence" value="ECO:0007669"/>
    <property type="project" value="UniProtKB-KW"/>
</dbReference>
<reference evidence="2 3" key="1">
    <citation type="submission" date="2021-03" db="EMBL/GenBank/DDBJ databases">
        <title>Genomic Encyclopedia of Type Strains, Phase IV (KMG-IV): sequencing the most valuable type-strain genomes for metagenomic binning, comparative biology and taxonomic classification.</title>
        <authorList>
            <person name="Goeker M."/>
        </authorList>
    </citation>
    <scope>NUCLEOTIDE SEQUENCE [LARGE SCALE GENOMIC DNA]</scope>
    <source>
        <strain evidence="2 3">DSM 21085</strain>
    </source>
</reference>
<evidence type="ECO:0000313" key="2">
    <source>
        <dbReference type="EMBL" id="MBP1947456.1"/>
    </source>
</evidence>